<sequence>EFWSLEYSKAIKETRKRYYDLLRENTTEAEELHKEARRKKVNIIRKHKIVSFHNKIKKVADSHEEA</sequence>
<organism evidence="1 2">
    <name type="scientific">Endocarpon pusillum</name>
    <dbReference type="NCBI Taxonomy" id="364733"/>
    <lineage>
        <taxon>Eukaryota</taxon>
        <taxon>Fungi</taxon>
        <taxon>Dikarya</taxon>
        <taxon>Ascomycota</taxon>
        <taxon>Pezizomycotina</taxon>
        <taxon>Eurotiomycetes</taxon>
        <taxon>Chaetothyriomycetidae</taxon>
        <taxon>Verrucariales</taxon>
        <taxon>Verrucariaceae</taxon>
        <taxon>Endocarpon</taxon>
    </lineage>
</organism>
<keyword evidence="2" id="KW-1185">Reference proteome</keyword>
<reference evidence="1" key="1">
    <citation type="submission" date="2020-02" db="EMBL/GenBank/DDBJ databases">
        <authorList>
            <person name="Palmer J.M."/>
        </authorList>
    </citation>
    <scope>NUCLEOTIDE SEQUENCE</scope>
    <source>
        <strain evidence="1">EPUS1.4</strain>
        <tissue evidence="1">Thallus</tissue>
    </source>
</reference>
<dbReference type="AlphaFoldDB" id="A0A8H7E0K8"/>
<name>A0A8H7E0K8_9EURO</name>
<accession>A0A8H7E0K8</accession>
<evidence type="ECO:0000313" key="2">
    <source>
        <dbReference type="Proteomes" id="UP000606974"/>
    </source>
</evidence>
<comment type="caution">
    <text evidence="1">The sequence shown here is derived from an EMBL/GenBank/DDBJ whole genome shotgun (WGS) entry which is preliminary data.</text>
</comment>
<feature type="non-terminal residue" evidence="1">
    <location>
        <position position="1"/>
    </location>
</feature>
<dbReference type="Proteomes" id="UP000606974">
    <property type="component" value="Unassembled WGS sequence"/>
</dbReference>
<evidence type="ECO:0000313" key="1">
    <source>
        <dbReference type="EMBL" id="KAF7501986.1"/>
    </source>
</evidence>
<proteinExistence type="predicted"/>
<protein>
    <submittedName>
        <fullName evidence="1">Uncharacterized protein</fullName>
    </submittedName>
</protein>
<gene>
    <name evidence="1" type="ORF">GJ744_002960</name>
</gene>
<dbReference type="EMBL" id="JAACFV010001542">
    <property type="protein sequence ID" value="KAF7501986.1"/>
    <property type="molecule type" value="Genomic_DNA"/>
</dbReference>